<keyword evidence="1" id="KW-0732">Signal</keyword>
<dbReference type="InterPro" id="IPR002491">
    <property type="entry name" value="ABC_transptr_periplasmic_BD"/>
</dbReference>
<dbReference type="EMBL" id="FMVW01000006">
    <property type="protein sequence ID" value="SCZ40669.1"/>
    <property type="molecule type" value="Genomic_DNA"/>
</dbReference>
<dbReference type="STRING" id="1120955.SAMN03080610_02626"/>
<dbReference type="Gene3D" id="3.40.50.1980">
    <property type="entry name" value="Nitrogenase molybdenum iron protein domain"/>
    <property type="match status" value="2"/>
</dbReference>
<protein>
    <submittedName>
        <fullName evidence="3">Iron complex transport system substrate-binding protein</fullName>
    </submittedName>
</protein>
<sequence length="366" mass="40249">MKGRPLLFRAFGLALLVITALQTPAHAEIVFTDIKGREVTLERPARHVVVDDARMIIALSFLTSDPVELLAGWPHDVNRLGQAQYAQLRARFPSIAKLPKVSGNNEDMAVEPMIAAEPDLVLLSVFSRASQRQIDQLHAAGIPVAFVDFLTDPLGNTDRSLKIIGQAIGREPAANSVTAFRTRHLDMIRDRIAESDGLSKPKVYIETHASYQEPCCNSPGEGNLGRFITLLHAKNIGDVLGERPFGQILLEHVVVSEPDVYIATGGAYMASRGGLVIGSGISEDRTEDAMRRLLARPGFSELPAVRNGRVHGMAKQLFDPVLDILALELMARWIHPEIFSDLDVEASRDALNRMSAIKLEGHYWTD</sequence>
<keyword evidence="4" id="KW-1185">Reference proteome</keyword>
<evidence type="ECO:0000313" key="3">
    <source>
        <dbReference type="EMBL" id="SCZ40669.1"/>
    </source>
</evidence>
<organism evidence="3 4">
    <name type="scientific">Afifella marina DSM 2698</name>
    <dbReference type="NCBI Taxonomy" id="1120955"/>
    <lineage>
        <taxon>Bacteria</taxon>
        <taxon>Pseudomonadati</taxon>
        <taxon>Pseudomonadota</taxon>
        <taxon>Alphaproteobacteria</taxon>
        <taxon>Hyphomicrobiales</taxon>
        <taxon>Afifellaceae</taxon>
        <taxon>Afifella</taxon>
    </lineage>
</organism>
<dbReference type="OrthoDB" id="9775594at2"/>
<evidence type="ECO:0000313" key="4">
    <source>
        <dbReference type="Proteomes" id="UP000199347"/>
    </source>
</evidence>
<gene>
    <name evidence="3" type="ORF">SAMN03080610_02626</name>
</gene>
<evidence type="ECO:0000259" key="2">
    <source>
        <dbReference type="PROSITE" id="PS50983"/>
    </source>
</evidence>
<dbReference type="Proteomes" id="UP000199347">
    <property type="component" value="Unassembled WGS sequence"/>
</dbReference>
<feature type="chain" id="PRO_5011746369" evidence="1">
    <location>
        <begin position="28"/>
        <end position="366"/>
    </location>
</feature>
<name>A0A1G5NV16_AFIMA</name>
<dbReference type="Pfam" id="PF01497">
    <property type="entry name" value="Peripla_BP_2"/>
    <property type="match status" value="1"/>
</dbReference>
<feature type="domain" description="Fe/B12 periplasmic-binding" evidence="2">
    <location>
        <begin position="55"/>
        <end position="342"/>
    </location>
</feature>
<dbReference type="PROSITE" id="PS50983">
    <property type="entry name" value="FE_B12_PBP"/>
    <property type="match status" value="1"/>
</dbReference>
<evidence type="ECO:0000256" key="1">
    <source>
        <dbReference type="SAM" id="SignalP"/>
    </source>
</evidence>
<dbReference type="PANTHER" id="PTHR30535">
    <property type="entry name" value="VITAMIN B12-BINDING PROTEIN"/>
    <property type="match status" value="1"/>
</dbReference>
<accession>A0A1G5NV16</accession>
<dbReference type="AlphaFoldDB" id="A0A1G5NV16"/>
<dbReference type="SUPFAM" id="SSF53807">
    <property type="entry name" value="Helical backbone' metal receptor"/>
    <property type="match status" value="1"/>
</dbReference>
<reference evidence="4" key="1">
    <citation type="submission" date="2016-10" db="EMBL/GenBank/DDBJ databases">
        <authorList>
            <person name="Varghese N."/>
            <person name="Submissions S."/>
        </authorList>
    </citation>
    <scope>NUCLEOTIDE SEQUENCE [LARGE SCALE GENOMIC DNA]</scope>
    <source>
        <strain evidence="4">DSM 2698</strain>
    </source>
</reference>
<proteinExistence type="predicted"/>
<feature type="signal peptide" evidence="1">
    <location>
        <begin position="1"/>
        <end position="27"/>
    </location>
</feature>
<dbReference type="PANTHER" id="PTHR30535:SF34">
    <property type="entry name" value="MOLYBDATE-BINDING PROTEIN MOLA"/>
    <property type="match status" value="1"/>
</dbReference>
<dbReference type="InterPro" id="IPR050902">
    <property type="entry name" value="ABC_Transporter_SBP"/>
</dbReference>